<dbReference type="InterPro" id="IPR054691">
    <property type="entry name" value="LeuA/HCS_post-cat"/>
</dbReference>
<dbReference type="GO" id="GO:0009097">
    <property type="term" value="P:isoleucine biosynthetic process"/>
    <property type="evidence" value="ECO:0007669"/>
    <property type="project" value="UniProtKB-UniPathway"/>
</dbReference>
<dbReference type="SUPFAM" id="SSF51569">
    <property type="entry name" value="Aldolase"/>
    <property type="match status" value="1"/>
</dbReference>
<gene>
    <name evidence="6" type="ORF">S01H1_54650</name>
</gene>
<dbReference type="PANTHER" id="PTHR43538:SF1">
    <property type="entry name" value="(R)-CITRAMALATE SYNTHASE"/>
    <property type="match status" value="1"/>
</dbReference>
<keyword evidence="3" id="KW-0808">Transferase</keyword>
<feature type="non-terminal residue" evidence="6">
    <location>
        <position position="258"/>
    </location>
</feature>
<feature type="non-terminal residue" evidence="6">
    <location>
        <position position="1"/>
    </location>
</feature>
<accession>X0W2S7</accession>
<sequence length="258" mass="28048">GKEVVFDAEHFFDGYKANPRYALKAIEVAISGEADIIVLCDTNGGTMVSDLREIVEMVRKSFPDIPLGIHAHNDCGLAVANSLVAVEAGARMVQGTINGYGERCGNADLISVIANLELKMGYRCLDPLKLKQLTEISRYVSEVANVPPLNQRPFVGKSAFSHKGGIHVSAILKKPLAYEHIEPGTVGNKRRVLVSDLSGKSNIEYKANEMGLTLGGNGYDSKKIVKEIKQMEDQGYQFDAAEGSLELLMKKSTGQFSE</sequence>
<evidence type="ECO:0000256" key="2">
    <source>
        <dbReference type="ARBA" id="ARBA00022325"/>
    </source>
</evidence>
<organism evidence="6">
    <name type="scientific">marine sediment metagenome</name>
    <dbReference type="NCBI Taxonomy" id="412755"/>
    <lineage>
        <taxon>unclassified sequences</taxon>
        <taxon>metagenomes</taxon>
        <taxon>ecological metagenomes</taxon>
    </lineage>
</organism>
<evidence type="ECO:0000313" key="6">
    <source>
        <dbReference type="EMBL" id="GAG18928.1"/>
    </source>
</evidence>
<dbReference type="InterPro" id="IPR002034">
    <property type="entry name" value="AIPM/Hcit_synth_CS"/>
</dbReference>
<evidence type="ECO:0000256" key="4">
    <source>
        <dbReference type="ARBA" id="ARBA00034330"/>
    </source>
</evidence>
<dbReference type="EC" id="2.3.3.21" evidence="4"/>
<dbReference type="GO" id="GO:0046912">
    <property type="term" value="F:acyltransferase activity, acyl groups converted into alkyl on transfer"/>
    <property type="evidence" value="ECO:0007669"/>
    <property type="project" value="InterPro"/>
</dbReference>
<dbReference type="Gene3D" id="1.10.238.260">
    <property type="match status" value="1"/>
</dbReference>
<evidence type="ECO:0000256" key="1">
    <source>
        <dbReference type="ARBA" id="ARBA00004743"/>
    </source>
</evidence>
<dbReference type="AlphaFoldDB" id="X0W2S7"/>
<protein>
    <recommendedName>
        <fullName evidence="2">(R)-citramalate synthase</fullName>
        <ecNumber evidence="4">2.3.3.21</ecNumber>
    </recommendedName>
</protein>
<proteinExistence type="predicted"/>
<comment type="pathway">
    <text evidence="1">Amino-acid biosynthesis; L-isoleucine biosynthesis; 2-oxobutanoate from pyruvate: step 1/3.</text>
</comment>
<comment type="caution">
    <text evidence="6">The sequence shown here is derived from an EMBL/GenBank/DDBJ whole genome shotgun (WGS) entry which is preliminary data.</text>
</comment>
<dbReference type="Gene3D" id="3.20.20.70">
    <property type="entry name" value="Aldolase class I"/>
    <property type="match status" value="1"/>
</dbReference>
<dbReference type="PANTHER" id="PTHR43538">
    <property type="entry name" value="ALPHA-IPM SYNTHASE/HOMOCITRATE SYNTHASE"/>
    <property type="match status" value="1"/>
</dbReference>
<evidence type="ECO:0000256" key="3">
    <source>
        <dbReference type="ARBA" id="ARBA00022679"/>
    </source>
</evidence>
<feature type="domain" description="Pyruvate carboxyltransferase" evidence="5">
    <location>
        <begin position="1"/>
        <end position="134"/>
    </location>
</feature>
<reference evidence="6" key="1">
    <citation type="journal article" date="2014" name="Front. Microbiol.">
        <title>High frequency of phylogenetically diverse reductive dehalogenase-homologous genes in deep subseafloor sedimentary metagenomes.</title>
        <authorList>
            <person name="Kawai M."/>
            <person name="Futagami T."/>
            <person name="Toyoda A."/>
            <person name="Takaki Y."/>
            <person name="Nishi S."/>
            <person name="Hori S."/>
            <person name="Arai W."/>
            <person name="Tsubouchi T."/>
            <person name="Morono Y."/>
            <person name="Uchiyama I."/>
            <person name="Ito T."/>
            <person name="Fujiyama A."/>
            <person name="Inagaki F."/>
            <person name="Takami H."/>
        </authorList>
    </citation>
    <scope>NUCLEOTIDE SEQUENCE</scope>
    <source>
        <strain evidence="6">Expedition CK06-06</strain>
    </source>
</reference>
<dbReference type="PROSITE" id="PS50991">
    <property type="entry name" value="PYR_CT"/>
    <property type="match status" value="1"/>
</dbReference>
<dbReference type="InterPro" id="IPR013785">
    <property type="entry name" value="Aldolase_TIM"/>
</dbReference>
<dbReference type="UniPathway" id="UPA00047">
    <property type="reaction ID" value="UER00066"/>
</dbReference>
<dbReference type="InterPro" id="IPR005675">
    <property type="entry name" value="Citramal_synthase"/>
</dbReference>
<dbReference type="EMBL" id="BARS01035473">
    <property type="protein sequence ID" value="GAG18928.1"/>
    <property type="molecule type" value="Genomic_DNA"/>
</dbReference>
<dbReference type="Pfam" id="PF22617">
    <property type="entry name" value="HCS_D2"/>
    <property type="match status" value="1"/>
</dbReference>
<dbReference type="InterPro" id="IPR000891">
    <property type="entry name" value="PYR_CT"/>
</dbReference>
<dbReference type="PROSITE" id="PS00816">
    <property type="entry name" value="AIPM_HOMOCIT_SYNTH_2"/>
    <property type="match status" value="1"/>
</dbReference>
<dbReference type="Pfam" id="PF00682">
    <property type="entry name" value="HMGL-like"/>
    <property type="match status" value="1"/>
</dbReference>
<name>X0W2S7_9ZZZZ</name>
<evidence type="ECO:0000259" key="5">
    <source>
        <dbReference type="PROSITE" id="PS50991"/>
    </source>
</evidence>
<dbReference type="GO" id="GO:0043714">
    <property type="term" value="F:(R)-citramalate synthase activity"/>
    <property type="evidence" value="ECO:0007669"/>
    <property type="project" value="UniProtKB-EC"/>
</dbReference>